<dbReference type="GO" id="GO:0005096">
    <property type="term" value="F:GTPase activator activity"/>
    <property type="evidence" value="ECO:0007669"/>
    <property type="project" value="TreeGrafter"/>
</dbReference>
<dbReference type="Pfam" id="PF04727">
    <property type="entry name" value="ELMO_CED12"/>
    <property type="match status" value="1"/>
</dbReference>
<accession>A0A9P0GKW8</accession>
<reference evidence="2" key="1">
    <citation type="submission" date="2022-01" db="EMBL/GenBank/DDBJ databases">
        <authorList>
            <person name="King R."/>
        </authorList>
    </citation>
    <scope>NUCLEOTIDE SEQUENCE</scope>
</reference>
<dbReference type="AlphaFoldDB" id="A0A9P0GKW8"/>
<name>A0A9P0GKW8_PHACE</name>
<evidence type="ECO:0000259" key="1">
    <source>
        <dbReference type="PROSITE" id="PS51335"/>
    </source>
</evidence>
<dbReference type="Proteomes" id="UP001153737">
    <property type="component" value="Chromosome 11"/>
</dbReference>
<feature type="domain" description="ELMO" evidence="1">
    <location>
        <begin position="140"/>
        <end position="296"/>
    </location>
</feature>
<evidence type="ECO:0000313" key="3">
    <source>
        <dbReference type="Proteomes" id="UP001153737"/>
    </source>
</evidence>
<dbReference type="InterPro" id="IPR006816">
    <property type="entry name" value="ELMO_dom"/>
</dbReference>
<dbReference type="PROSITE" id="PS51335">
    <property type="entry name" value="ELMO"/>
    <property type="match status" value="1"/>
</dbReference>
<dbReference type="OrthoDB" id="67155at2759"/>
<dbReference type="PANTHER" id="PTHR12771:SF51">
    <property type="entry name" value="LD01482P"/>
    <property type="match status" value="1"/>
</dbReference>
<evidence type="ECO:0000313" key="2">
    <source>
        <dbReference type="EMBL" id="CAH1118558.1"/>
    </source>
</evidence>
<protein>
    <recommendedName>
        <fullName evidence="1">ELMO domain-containing protein</fullName>
    </recommendedName>
</protein>
<dbReference type="InterPro" id="IPR050868">
    <property type="entry name" value="ELMO_domain-containing"/>
</dbReference>
<gene>
    <name evidence="2" type="ORF">PHAECO_LOCUS2415</name>
</gene>
<dbReference type="EMBL" id="OU896717">
    <property type="protein sequence ID" value="CAH1118558.1"/>
    <property type="molecule type" value="Genomic_DNA"/>
</dbReference>
<dbReference type="PANTHER" id="PTHR12771">
    <property type="entry name" value="ENGULFMENT AND CELL MOTILITY"/>
    <property type="match status" value="1"/>
</dbReference>
<proteinExistence type="predicted"/>
<organism evidence="2 3">
    <name type="scientific">Phaedon cochleariae</name>
    <name type="common">Mustard beetle</name>
    <dbReference type="NCBI Taxonomy" id="80249"/>
    <lineage>
        <taxon>Eukaryota</taxon>
        <taxon>Metazoa</taxon>
        <taxon>Ecdysozoa</taxon>
        <taxon>Arthropoda</taxon>
        <taxon>Hexapoda</taxon>
        <taxon>Insecta</taxon>
        <taxon>Pterygota</taxon>
        <taxon>Neoptera</taxon>
        <taxon>Endopterygota</taxon>
        <taxon>Coleoptera</taxon>
        <taxon>Polyphaga</taxon>
        <taxon>Cucujiformia</taxon>
        <taxon>Chrysomeloidea</taxon>
        <taxon>Chrysomelidae</taxon>
        <taxon>Chrysomelinae</taxon>
        <taxon>Chrysomelini</taxon>
        <taxon>Phaedon</taxon>
    </lineage>
</organism>
<keyword evidence="3" id="KW-1185">Reference proteome</keyword>
<reference evidence="2" key="2">
    <citation type="submission" date="2022-10" db="EMBL/GenBank/DDBJ databases">
        <authorList>
            <consortium name="ENA_rothamsted_submissions"/>
            <consortium name="culmorum"/>
            <person name="King R."/>
        </authorList>
    </citation>
    <scope>NUCLEOTIDE SEQUENCE</scope>
</reference>
<sequence>MNFSIWMLLSYYIRPIVKWFLRRTTGLCELQRVCYGEISGGPRIKAVEYSLLMSRSMQIQQLITHLNNISDNQRFTGANEREILRGAVSTVLLVKKINPKVHFQFVTSFGKCIEQIWGYRQLIAQVEELRTTSFDSENAAHEKKLYELWERLMPQEKLDGRITKQWQDIGFQGEDPKTDFRGMGLLGLDNLLFFATEYRAPAQHVLSHSHHPVYGYCFAIVGINLTSLAWVLMKDGSAKSYVYNSSRSLPSIRIFHQFYSYLFYEFDRFWLECKPKDIMEFSSIKSRFENNIRVSLLDTNAKFRIGITVDNV</sequence>